<protein>
    <submittedName>
        <fullName evidence="1">Uncharacterized protein</fullName>
    </submittedName>
</protein>
<reference evidence="1 2" key="1">
    <citation type="submission" date="2020-08" db="EMBL/GenBank/DDBJ databases">
        <title>Genomic Encyclopedia of Type Strains, Phase III (KMG-III): the genomes of soil and plant-associated and newly described type strains.</title>
        <authorList>
            <person name="Whitman W."/>
        </authorList>
    </citation>
    <scope>NUCLEOTIDE SEQUENCE [LARGE SCALE GENOMIC DNA]</scope>
    <source>
        <strain evidence="1 2">CECT 7015</strain>
    </source>
</reference>
<sequence length="35" mass="3770">MAAKSGVLSALIKHANGATDLTREENRLSFEMPPN</sequence>
<dbReference type="EMBL" id="JACHXN010000046">
    <property type="protein sequence ID" value="MBB3149834.1"/>
    <property type="molecule type" value="Genomic_DNA"/>
</dbReference>
<proteinExistence type="predicted"/>
<evidence type="ECO:0000313" key="1">
    <source>
        <dbReference type="EMBL" id="MBB3149834.1"/>
    </source>
</evidence>
<accession>A0A839UJ83</accession>
<evidence type="ECO:0000313" key="2">
    <source>
        <dbReference type="Proteomes" id="UP000554520"/>
    </source>
</evidence>
<dbReference type="AlphaFoldDB" id="A0A839UJ83"/>
<comment type="caution">
    <text evidence="1">The sequence shown here is derived from an EMBL/GenBank/DDBJ whole genome shotgun (WGS) entry which is preliminary data.</text>
</comment>
<organism evidence="1 2">
    <name type="scientific">Phyllobacterium trifolii</name>
    <dbReference type="NCBI Taxonomy" id="300193"/>
    <lineage>
        <taxon>Bacteria</taxon>
        <taxon>Pseudomonadati</taxon>
        <taxon>Pseudomonadota</taxon>
        <taxon>Alphaproteobacteria</taxon>
        <taxon>Hyphomicrobiales</taxon>
        <taxon>Phyllobacteriaceae</taxon>
        <taxon>Phyllobacterium</taxon>
    </lineage>
</organism>
<dbReference type="Proteomes" id="UP000554520">
    <property type="component" value="Unassembled WGS sequence"/>
</dbReference>
<name>A0A839UJ83_9HYPH</name>
<keyword evidence="2" id="KW-1185">Reference proteome</keyword>
<gene>
    <name evidence="1" type="ORF">FHS21_006291</name>
</gene>